<keyword evidence="1" id="KW-1015">Disulfide bond</keyword>
<name>A0ABD0YXP1_9HEMI</name>
<dbReference type="InterPro" id="IPR000859">
    <property type="entry name" value="CUB_dom"/>
</dbReference>
<protein>
    <recommendedName>
        <fullName evidence="3">CUB domain-containing protein</fullName>
    </recommendedName>
</protein>
<dbReference type="Proteomes" id="UP001558652">
    <property type="component" value="Unassembled WGS sequence"/>
</dbReference>
<dbReference type="InterPro" id="IPR035914">
    <property type="entry name" value="Sperma_CUB_dom_sf"/>
</dbReference>
<accession>A0ABD0YXP1</accession>
<comment type="caution">
    <text evidence="2">Lacks conserved residue(s) required for the propagation of feature annotation.</text>
</comment>
<gene>
    <name evidence="4" type="ORF">AAG570_000661</name>
</gene>
<evidence type="ECO:0000256" key="1">
    <source>
        <dbReference type="ARBA" id="ARBA00023157"/>
    </source>
</evidence>
<evidence type="ECO:0000313" key="4">
    <source>
        <dbReference type="EMBL" id="KAL1140731.1"/>
    </source>
</evidence>
<dbReference type="AlphaFoldDB" id="A0ABD0YXP1"/>
<dbReference type="PROSITE" id="PS01180">
    <property type="entry name" value="CUB"/>
    <property type="match status" value="1"/>
</dbReference>
<comment type="caution">
    <text evidence="4">The sequence shown here is derived from an EMBL/GenBank/DDBJ whole genome shotgun (WGS) entry which is preliminary data.</text>
</comment>
<dbReference type="SUPFAM" id="SSF49854">
    <property type="entry name" value="Spermadhesin, CUB domain"/>
    <property type="match status" value="1"/>
</dbReference>
<feature type="domain" description="CUB" evidence="3">
    <location>
        <begin position="11"/>
        <end position="140"/>
    </location>
</feature>
<reference evidence="4 5" key="1">
    <citation type="submission" date="2024-07" db="EMBL/GenBank/DDBJ databases">
        <title>Chromosome-level genome assembly of the water stick insect Ranatra chinensis (Heteroptera: Nepidae).</title>
        <authorList>
            <person name="Liu X."/>
        </authorList>
    </citation>
    <scope>NUCLEOTIDE SEQUENCE [LARGE SCALE GENOMIC DNA]</scope>
    <source>
        <strain evidence="4">Cailab_2021Rc</strain>
        <tissue evidence="4">Muscle</tissue>
    </source>
</reference>
<sequence length="171" mass="18814">MLVSRAGGRDCGGHLTRDSGIVHTPGFPHPFRLPANCRWVIDSSSRPQGTTIVVRMTQLYVTAGLTFTEFAYYEPDSPFRLGANTLYEVTETTALAVLNVTTSQHYLVIDFKMERLAGNHIRALEGLLDVYGFNLTYNIYRGKSALHSYTPACSVAACSMLGNCYASSDFS</sequence>
<keyword evidence="5" id="KW-1185">Reference proteome</keyword>
<evidence type="ECO:0000313" key="5">
    <source>
        <dbReference type="Proteomes" id="UP001558652"/>
    </source>
</evidence>
<evidence type="ECO:0000259" key="3">
    <source>
        <dbReference type="PROSITE" id="PS01180"/>
    </source>
</evidence>
<evidence type="ECO:0000256" key="2">
    <source>
        <dbReference type="PROSITE-ProRule" id="PRU00059"/>
    </source>
</evidence>
<dbReference type="EMBL" id="JBFDAA010000001">
    <property type="protein sequence ID" value="KAL1140731.1"/>
    <property type="molecule type" value="Genomic_DNA"/>
</dbReference>
<organism evidence="4 5">
    <name type="scientific">Ranatra chinensis</name>
    <dbReference type="NCBI Taxonomy" id="642074"/>
    <lineage>
        <taxon>Eukaryota</taxon>
        <taxon>Metazoa</taxon>
        <taxon>Ecdysozoa</taxon>
        <taxon>Arthropoda</taxon>
        <taxon>Hexapoda</taxon>
        <taxon>Insecta</taxon>
        <taxon>Pterygota</taxon>
        <taxon>Neoptera</taxon>
        <taxon>Paraneoptera</taxon>
        <taxon>Hemiptera</taxon>
        <taxon>Heteroptera</taxon>
        <taxon>Panheteroptera</taxon>
        <taxon>Nepomorpha</taxon>
        <taxon>Nepidae</taxon>
        <taxon>Ranatrinae</taxon>
        <taxon>Ranatra</taxon>
    </lineage>
</organism>
<dbReference type="Gene3D" id="2.60.120.290">
    <property type="entry name" value="Spermadhesin, CUB domain"/>
    <property type="match status" value="1"/>
</dbReference>
<proteinExistence type="predicted"/>